<evidence type="ECO:0000256" key="3">
    <source>
        <dbReference type="ARBA" id="ARBA00022722"/>
    </source>
</evidence>
<dbReference type="GO" id="GO:0016787">
    <property type="term" value="F:hydrolase activity"/>
    <property type="evidence" value="ECO:0007669"/>
    <property type="project" value="UniProtKB-KW"/>
</dbReference>
<organism evidence="8 9">
    <name type="scientific">Candidatus Segetimicrobium genomatis</name>
    <dbReference type="NCBI Taxonomy" id="2569760"/>
    <lineage>
        <taxon>Bacteria</taxon>
        <taxon>Bacillati</taxon>
        <taxon>Candidatus Sysuimicrobiota</taxon>
        <taxon>Candidatus Sysuimicrobiia</taxon>
        <taxon>Candidatus Sysuimicrobiales</taxon>
        <taxon>Candidatus Segetimicrobiaceae</taxon>
        <taxon>Candidatus Segetimicrobium</taxon>
    </lineage>
</organism>
<proteinExistence type="inferred from homology"/>
<evidence type="ECO:0000256" key="1">
    <source>
        <dbReference type="ARBA" id="ARBA00006620"/>
    </source>
</evidence>
<evidence type="ECO:0000256" key="6">
    <source>
        <dbReference type="ARBA" id="ARBA00022884"/>
    </source>
</evidence>
<reference evidence="8 9" key="1">
    <citation type="journal article" date="2019" name="Nat. Microbiol.">
        <title>Mediterranean grassland soil C-N compound turnover is dependent on rainfall and depth, and is mediated by genomically divergent microorganisms.</title>
        <authorList>
            <person name="Diamond S."/>
            <person name="Andeer P.F."/>
            <person name="Li Z."/>
            <person name="Crits-Christoph A."/>
            <person name="Burstein D."/>
            <person name="Anantharaman K."/>
            <person name="Lane K.R."/>
            <person name="Thomas B.C."/>
            <person name="Pan C."/>
            <person name="Northen T.R."/>
            <person name="Banfield J.F."/>
        </authorList>
    </citation>
    <scope>NUCLEOTIDE SEQUENCE [LARGE SCALE GENOMIC DNA]</scope>
    <source>
        <strain evidence="8">NP_3</strain>
    </source>
</reference>
<dbReference type="Proteomes" id="UP000318509">
    <property type="component" value="Unassembled WGS sequence"/>
</dbReference>
<accession>A0A537KB15</accession>
<dbReference type="AlphaFoldDB" id="A0A537KB15"/>
<name>A0A537KB15_9BACT</name>
<evidence type="ECO:0000256" key="7">
    <source>
        <dbReference type="ARBA" id="ARBA00023016"/>
    </source>
</evidence>
<keyword evidence="2" id="KW-1277">Toxin-antitoxin system</keyword>
<comment type="caution">
    <text evidence="8">The sequence shown here is derived from an EMBL/GenBank/DDBJ whole genome shotgun (WGS) entry which is preliminary data.</text>
</comment>
<dbReference type="SUPFAM" id="SSF54786">
    <property type="entry name" value="YcfA/nrd intein domain"/>
    <property type="match status" value="1"/>
</dbReference>
<evidence type="ECO:0000256" key="5">
    <source>
        <dbReference type="ARBA" id="ARBA00022801"/>
    </source>
</evidence>
<dbReference type="InterPro" id="IPR038570">
    <property type="entry name" value="HicA_sf"/>
</dbReference>
<comment type="similarity">
    <text evidence="1">Belongs to the HicA mRNA interferase family.</text>
</comment>
<protein>
    <submittedName>
        <fullName evidence="8">Type II toxin-antitoxin system HicA family toxin</fullName>
    </submittedName>
</protein>
<evidence type="ECO:0000256" key="4">
    <source>
        <dbReference type="ARBA" id="ARBA00022759"/>
    </source>
</evidence>
<keyword evidence="6" id="KW-0694">RNA-binding</keyword>
<keyword evidence="7" id="KW-0346">Stress response</keyword>
<dbReference type="GO" id="GO:0003729">
    <property type="term" value="F:mRNA binding"/>
    <property type="evidence" value="ECO:0007669"/>
    <property type="project" value="InterPro"/>
</dbReference>
<dbReference type="Gene3D" id="3.30.920.30">
    <property type="entry name" value="Hypothetical protein"/>
    <property type="match status" value="1"/>
</dbReference>
<dbReference type="InterPro" id="IPR012933">
    <property type="entry name" value="HicA_mRNA_interferase"/>
</dbReference>
<dbReference type="EMBL" id="VBAK01000052">
    <property type="protein sequence ID" value="TMI92712.1"/>
    <property type="molecule type" value="Genomic_DNA"/>
</dbReference>
<evidence type="ECO:0000256" key="2">
    <source>
        <dbReference type="ARBA" id="ARBA00022649"/>
    </source>
</evidence>
<evidence type="ECO:0000313" key="9">
    <source>
        <dbReference type="Proteomes" id="UP000318509"/>
    </source>
</evidence>
<dbReference type="GO" id="GO:0004519">
    <property type="term" value="F:endonuclease activity"/>
    <property type="evidence" value="ECO:0007669"/>
    <property type="project" value="UniProtKB-KW"/>
</dbReference>
<gene>
    <name evidence="8" type="ORF">E6H00_02330</name>
</gene>
<keyword evidence="5" id="KW-0378">Hydrolase</keyword>
<keyword evidence="4" id="KW-0255">Endonuclease</keyword>
<keyword evidence="3" id="KW-0540">Nuclease</keyword>
<dbReference type="Pfam" id="PF07927">
    <property type="entry name" value="HicA_toxin"/>
    <property type="match status" value="1"/>
</dbReference>
<evidence type="ECO:0000313" key="8">
    <source>
        <dbReference type="EMBL" id="TMI92712.1"/>
    </source>
</evidence>
<sequence length="82" mass="9134">MKLPRDLSGDELARALQRHGYHVTRQTGSHLRLTSEVRGRIHHISIPRHDTLKVGTLRGILGDVAAYLEVDLATLRAGLFKA</sequence>